<evidence type="ECO:0000313" key="10">
    <source>
        <dbReference type="Proteomes" id="UP000199584"/>
    </source>
</evidence>
<dbReference type="PANTHER" id="PTHR30576:SF0">
    <property type="entry name" value="UNDECAPRENYL-PHOSPHATE N-ACETYLGALACTOSAMINYL 1-PHOSPHATE TRANSFERASE-RELATED"/>
    <property type="match status" value="1"/>
</dbReference>
<evidence type="ECO:0000256" key="3">
    <source>
        <dbReference type="ARBA" id="ARBA00022679"/>
    </source>
</evidence>
<organism evidence="9 10">
    <name type="scientific">Desulfoscipio geothermicus DSM 3669</name>
    <dbReference type="NCBI Taxonomy" id="1121426"/>
    <lineage>
        <taxon>Bacteria</taxon>
        <taxon>Bacillati</taxon>
        <taxon>Bacillota</taxon>
        <taxon>Clostridia</taxon>
        <taxon>Eubacteriales</taxon>
        <taxon>Desulfallaceae</taxon>
        <taxon>Desulfoscipio</taxon>
    </lineage>
</organism>
<dbReference type="OrthoDB" id="9808602at2"/>
<dbReference type="AlphaFoldDB" id="A0A1I6CZH3"/>
<feature type="domain" description="Bacterial sugar transferase" evidence="8">
    <location>
        <begin position="127"/>
        <end position="307"/>
    </location>
</feature>
<sequence length="324" mass="36589">MLNKAKITGKNQTFLIIGPKSEAAFVASKISNYFNGQVETIIYNWADDTGSFEKLVNNHDIICLTPGVKKDKMQVIMSLCQETNKTLYLVPGLFEVLLQGASFFYVGDIPLLRVSGLGLSYRQQWKKRILDLLLSAIGLILAFFLFPLIALAIKLTSPGPVFYTQERVGLNGKIFKLFKFRSMIHQAEQLTGPVLATKDDSRVTPVGKILRASRLDELPQLYNVLRGDMSIVGPRPERPIFVKEFMQTIPHYRYRLHIRPGITGLAQVKGRYATSAEDKLIYDLWYINNYSLWLDLRIVLLTARVVLTGSNARGITPKKPLVKP</sequence>
<comment type="similarity">
    <text evidence="2">Belongs to the bacterial sugar transferase family.</text>
</comment>
<evidence type="ECO:0000256" key="7">
    <source>
        <dbReference type="SAM" id="Phobius"/>
    </source>
</evidence>
<keyword evidence="4 7" id="KW-0812">Transmembrane</keyword>
<dbReference type="InterPro" id="IPR017475">
    <property type="entry name" value="EPS_sugar_tfrase"/>
</dbReference>
<dbReference type="GO" id="GO:0016780">
    <property type="term" value="F:phosphotransferase activity, for other substituted phosphate groups"/>
    <property type="evidence" value="ECO:0007669"/>
    <property type="project" value="TreeGrafter"/>
</dbReference>
<evidence type="ECO:0000256" key="5">
    <source>
        <dbReference type="ARBA" id="ARBA00022989"/>
    </source>
</evidence>
<dbReference type="InterPro" id="IPR003362">
    <property type="entry name" value="Bact_transf"/>
</dbReference>
<keyword evidence="3 9" id="KW-0808">Transferase</keyword>
<protein>
    <submittedName>
        <fullName evidence="9">Exopolysaccharide biosynthesis polyprenyl glycosylphosphotransferase</fullName>
    </submittedName>
</protein>
<evidence type="ECO:0000256" key="1">
    <source>
        <dbReference type="ARBA" id="ARBA00004141"/>
    </source>
</evidence>
<feature type="transmembrane region" description="Helical" evidence="7">
    <location>
        <begin position="132"/>
        <end position="153"/>
    </location>
</feature>
<evidence type="ECO:0000256" key="4">
    <source>
        <dbReference type="ARBA" id="ARBA00022692"/>
    </source>
</evidence>
<evidence type="ECO:0000256" key="6">
    <source>
        <dbReference type="ARBA" id="ARBA00023136"/>
    </source>
</evidence>
<dbReference type="STRING" id="39060.SAMN05660706_103139"/>
<keyword evidence="10" id="KW-1185">Reference proteome</keyword>
<comment type="subcellular location">
    <subcellularLocation>
        <location evidence="1">Membrane</location>
        <topology evidence="1">Multi-pass membrane protein</topology>
    </subcellularLocation>
</comment>
<keyword evidence="6 7" id="KW-0472">Membrane</keyword>
<proteinExistence type="inferred from homology"/>
<dbReference type="Pfam" id="PF02397">
    <property type="entry name" value="Bac_transf"/>
    <property type="match status" value="1"/>
</dbReference>
<dbReference type="GO" id="GO:0016020">
    <property type="term" value="C:membrane"/>
    <property type="evidence" value="ECO:0007669"/>
    <property type="project" value="UniProtKB-SubCell"/>
</dbReference>
<dbReference type="PANTHER" id="PTHR30576">
    <property type="entry name" value="COLANIC BIOSYNTHESIS UDP-GLUCOSE LIPID CARRIER TRANSFERASE"/>
    <property type="match status" value="1"/>
</dbReference>
<dbReference type="Proteomes" id="UP000199584">
    <property type="component" value="Unassembled WGS sequence"/>
</dbReference>
<dbReference type="NCBIfam" id="TIGR03025">
    <property type="entry name" value="EPS_sugtrans"/>
    <property type="match status" value="1"/>
</dbReference>
<gene>
    <name evidence="9" type="ORF">SAMN05660706_103139</name>
</gene>
<evidence type="ECO:0000256" key="2">
    <source>
        <dbReference type="ARBA" id="ARBA00006464"/>
    </source>
</evidence>
<evidence type="ECO:0000313" key="9">
    <source>
        <dbReference type="EMBL" id="SFQ98628.1"/>
    </source>
</evidence>
<dbReference type="EMBL" id="FOYM01000003">
    <property type="protein sequence ID" value="SFQ98628.1"/>
    <property type="molecule type" value="Genomic_DNA"/>
</dbReference>
<accession>A0A1I6CZH3</accession>
<keyword evidence="5 7" id="KW-1133">Transmembrane helix</keyword>
<reference evidence="10" key="1">
    <citation type="submission" date="2016-10" db="EMBL/GenBank/DDBJ databases">
        <authorList>
            <person name="Varghese N."/>
            <person name="Submissions S."/>
        </authorList>
    </citation>
    <scope>NUCLEOTIDE SEQUENCE [LARGE SCALE GENOMIC DNA]</scope>
    <source>
        <strain evidence="10">DSM 3669</strain>
    </source>
</reference>
<dbReference type="RefSeq" id="WP_092481985.1">
    <property type="nucleotide sequence ID" value="NZ_FOYM01000003.1"/>
</dbReference>
<name>A0A1I6CZH3_9FIRM</name>
<evidence type="ECO:0000259" key="8">
    <source>
        <dbReference type="Pfam" id="PF02397"/>
    </source>
</evidence>